<name>A0A1G2F801_9BACT</name>
<evidence type="ECO:0000256" key="1">
    <source>
        <dbReference type="SAM" id="Phobius"/>
    </source>
</evidence>
<keyword evidence="1" id="KW-1133">Transmembrane helix</keyword>
<dbReference type="EMBL" id="MHMV01000032">
    <property type="protein sequence ID" value="OGZ34113.1"/>
    <property type="molecule type" value="Genomic_DNA"/>
</dbReference>
<evidence type="ECO:0000313" key="2">
    <source>
        <dbReference type="EMBL" id="OGZ34113.1"/>
    </source>
</evidence>
<sequence>MKKIIPILIAIIIIGAVSFFGGMKYQQGKVPTGNFNASALESMTPEQRQAFIQQRQQNGDTNGQRVVTRGNGGNFNSGEIIAKDDKSITIKLTDGGSKIVFLSASTSINKTAQGVADDLTTGLSVTVSGTANDDGSLNAQSIQIRPNQPAAPPQN</sequence>
<dbReference type="AlphaFoldDB" id="A0A1G2F801"/>
<dbReference type="Proteomes" id="UP000177725">
    <property type="component" value="Unassembled WGS sequence"/>
</dbReference>
<proteinExistence type="predicted"/>
<keyword evidence="1" id="KW-0812">Transmembrane</keyword>
<comment type="caution">
    <text evidence="2">The sequence shown here is derived from an EMBL/GenBank/DDBJ whole genome shotgun (WGS) entry which is preliminary data.</text>
</comment>
<organism evidence="2 3">
    <name type="scientific">Candidatus Portnoybacteria bacterium RBG_13_41_18</name>
    <dbReference type="NCBI Taxonomy" id="1801991"/>
    <lineage>
        <taxon>Bacteria</taxon>
        <taxon>Candidatus Portnoyibacteriota</taxon>
    </lineage>
</organism>
<accession>A0A1G2F801</accession>
<feature type="transmembrane region" description="Helical" evidence="1">
    <location>
        <begin position="7"/>
        <end position="25"/>
    </location>
</feature>
<reference evidence="2 3" key="1">
    <citation type="journal article" date="2016" name="Nat. Commun.">
        <title>Thousands of microbial genomes shed light on interconnected biogeochemical processes in an aquifer system.</title>
        <authorList>
            <person name="Anantharaman K."/>
            <person name="Brown C.T."/>
            <person name="Hug L.A."/>
            <person name="Sharon I."/>
            <person name="Castelle C.J."/>
            <person name="Probst A.J."/>
            <person name="Thomas B.C."/>
            <person name="Singh A."/>
            <person name="Wilkins M.J."/>
            <person name="Karaoz U."/>
            <person name="Brodie E.L."/>
            <person name="Williams K.H."/>
            <person name="Hubbard S.S."/>
            <person name="Banfield J.F."/>
        </authorList>
    </citation>
    <scope>NUCLEOTIDE SEQUENCE [LARGE SCALE GENOMIC DNA]</scope>
</reference>
<protein>
    <submittedName>
        <fullName evidence="2">Uncharacterized protein</fullName>
    </submittedName>
</protein>
<evidence type="ECO:0000313" key="3">
    <source>
        <dbReference type="Proteomes" id="UP000177725"/>
    </source>
</evidence>
<gene>
    <name evidence="2" type="ORF">A2174_00860</name>
</gene>
<keyword evidence="1" id="KW-0472">Membrane</keyword>